<gene>
    <name evidence="2" type="ORF">AAFF_G00248830</name>
</gene>
<evidence type="ECO:0000313" key="3">
    <source>
        <dbReference type="Proteomes" id="UP001221898"/>
    </source>
</evidence>
<organism evidence="2 3">
    <name type="scientific">Aldrovandia affinis</name>
    <dbReference type="NCBI Taxonomy" id="143900"/>
    <lineage>
        <taxon>Eukaryota</taxon>
        <taxon>Metazoa</taxon>
        <taxon>Chordata</taxon>
        <taxon>Craniata</taxon>
        <taxon>Vertebrata</taxon>
        <taxon>Euteleostomi</taxon>
        <taxon>Actinopterygii</taxon>
        <taxon>Neopterygii</taxon>
        <taxon>Teleostei</taxon>
        <taxon>Notacanthiformes</taxon>
        <taxon>Halosauridae</taxon>
        <taxon>Aldrovandia</taxon>
    </lineage>
</organism>
<accession>A0AAD7RD30</accession>
<dbReference type="EMBL" id="JAINUG010000333">
    <property type="protein sequence ID" value="KAJ8378012.1"/>
    <property type="molecule type" value="Genomic_DNA"/>
</dbReference>
<keyword evidence="3" id="KW-1185">Reference proteome</keyword>
<reference evidence="2" key="1">
    <citation type="journal article" date="2023" name="Science">
        <title>Genome structures resolve the early diversification of teleost fishes.</title>
        <authorList>
            <person name="Parey E."/>
            <person name="Louis A."/>
            <person name="Montfort J."/>
            <person name="Bouchez O."/>
            <person name="Roques C."/>
            <person name="Iampietro C."/>
            <person name="Lluch J."/>
            <person name="Castinel A."/>
            <person name="Donnadieu C."/>
            <person name="Desvignes T."/>
            <person name="Floi Bucao C."/>
            <person name="Jouanno E."/>
            <person name="Wen M."/>
            <person name="Mejri S."/>
            <person name="Dirks R."/>
            <person name="Jansen H."/>
            <person name="Henkel C."/>
            <person name="Chen W.J."/>
            <person name="Zahm M."/>
            <person name="Cabau C."/>
            <person name="Klopp C."/>
            <person name="Thompson A.W."/>
            <person name="Robinson-Rechavi M."/>
            <person name="Braasch I."/>
            <person name="Lecointre G."/>
            <person name="Bobe J."/>
            <person name="Postlethwait J.H."/>
            <person name="Berthelot C."/>
            <person name="Roest Crollius H."/>
            <person name="Guiguen Y."/>
        </authorList>
    </citation>
    <scope>NUCLEOTIDE SEQUENCE</scope>
    <source>
        <strain evidence="2">NC1722</strain>
    </source>
</reference>
<feature type="compositionally biased region" description="Basic and acidic residues" evidence="1">
    <location>
        <begin position="18"/>
        <end position="28"/>
    </location>
</feature>
<dbReference type="AlphaFoldDB" id="A0AAD7RD30"/>
<feature type="region of interest" description="Disordered" evidence="1">
    <location>
        <begin position="1"/>
        <end position="82"/>
    </location>
</feature>
<feature type="compositionally biased region" description="Pro residues" evidence="1">
    <location>
        <begin position="69"/>
        <end position="79"/>
    </location>
</feature>
<protein>
    <submittedName>
        <fullName evidence="2">Uncharacterized protein</fullName>
    </submittedName>
</protein>
<evidence type="ECO:0000256" key="1">
    <source>
        <dbReference type="SAM" id="MobiDB-lite"/>
    </source>
</evidence>
<name>A0AAD7RD30_9TELE</name>
<comment type="caution">
    <text evidence="2">The sequence shown here is derived from an EMBL/GenBank/DDBJ whole genome shotgun (WGS) entry which is preliminary data.</text>
</comment>
<evidence type="ECO:0000313" key="2">
    <source>
        <dbReference type="EMBL" id="KAJ8378012.1"/>
    </source>
</evidence>
<dbReference type="Proteomes" id="UP001221898">
    <property type="component" value="Unassembled WGS sequence"/>
</dbReference>
<proteinExistence type="predicted"/>
<sequence length="93" mass="9937">MKRGRMVCGASSGPGPEETERAPARRMEGLAVPHGPLRAKLGWPRSGIKPRGTSPPDWTQERCSCTPAPRGPPGPPHPGTPTHCALRLTFHCP</sequence>